<comment type="similarity">
    <text evidence="1">Belongs to the short-chain dehydrogenases/reductases (SDR) family.</text>
</comment>
<dbReference type="FunFam" id="3.40.50.720:FF:000338">
    <property type="entry name" value="3-oxoacyl-ACP reductase FabG"/>
    <property type="match status" value="1"/>
</dbReference>
<dbReference type="AlphaFoldDB" id="A0A0P0R999"/>
<accession>A0A0P0R999</accession>
<dbReference type="InterPro" id="IPR002347">
    <property type="entry name" value="SDR_fam"/>
</dbReference>
<dbReference type="Pfam" id="PF13561">
    <property type="entry name" value="adh_short_C2"/>
    <property type="match status" value="1"/>
</dbReference>
<feature type="domain" description="Ketoreductase" evidence="2">
    <location>
        <begin position="238"/>
        <end position="417"/>
    </location>
</feature>
<dbReference type="InterPro" id="IPR057326">
    <property type="entry name" value="KR_dom"/>
</dbReference>
<protein>
    <submittedName>
        <fullName evidence="3">3-oxoacyl-[acyl-carrier protein] reductase</fullName>
        <ecNumber evidence="3">1.1.1.100</ecNumber>
    </submittedName>
</protein>
<dbReference type="RefSeq" id="WP_036004714.1">
    <property type="nucleotide sequence ID" value="NZ_CP012746.1"/>
</dbReference>
<dbReference type="PRINTS" id="PR00080">
    <property type="entry name" value="SDRFAMILY"/>
</dbReference>
<dbReference type="KEGG" id="bcai:K788_0002439"/>
<evidence type="ECO:0000259" key="2">
    <source>
        <dbReference type="SMART" id="SM00822"/>
    </source>
</evidence>
<organism evidence="3 4">
    <name type="scientific">Paraburkholderia caribensis MBA4</name>
    <dbReference type="NCBI Taxonomy" id="1323664"/>
    <lineage>
        <taxon>Bacteria</taxon>
        <taxon>Pseudomonadati</taxon>
        <taxon>Pseudomonadota</taxon>
        <taxon>Betaproteobacteria</taxon>
        <taxon>Burkholderiales</taxon>
        <taxon>Burkholderiaceae</taxon>
        <taxon>Paraburkholderia</taxon>
    </lineage>
</organism>
<dbReference type="Gene3D" id="3.40.50.720">
    <property type="entry name" value="NAD(P)-binding Rossmann-like Domain"/>
    <property type="match status" value="2"/>
</dbReference>
<proteinExistence type="inferred from homology"/>
<sequence length="475" mass="49538">MNDSYLNFVNSPLGARVARSLRLPKPEVLRRYRADAPEFDGIVAVGAGPAPQLLDALADVVAHIGMTSVAHASAGLWVPLANRHGLMTGRFEPADPATGSQARVKALVFDASGIESSAQLESLYTFFHDALRSLDRCGRIVVLGRPPEACVSPRQWTAQRALEGVTRSLGKEARRGIAANLIYVPQGAENGIESTLRFFLSPRSAYVSGQTVRIGAAPGGIAQHFGQDFDWTQPLAGQRAVVTGAARGIGAAIANVLASQGAHVIGIDIPSATEALDATLRQLGGTALALDIAAPETPAQIAAALDELGVDVFVHNAGITKDKTIAKMTEAAWRSVIDINLSAQERIDDALLEAGTLRDGGRIVCVSSISGIAGNLGQTNYAASKAGVIGRVQGMAPYLAARRITINAVAPGFIETQMTAKMPLALREAGRRMNSMSQGGQPADVAQTIAWLAHPGSAGVTGQVVRVCGQSLIGA</sequence>
<reference evidence="3 4" key="1">
    <citation type="journal article" date="2014" name="Genome Announc.">
        <title>Draft Genome Sequence of the Haloacid-Degrading Burkholderia caribensis Strain MBA4.</title>
        <authorList>
            <person name="Pan Y."/>
            <person name="Kong K.F."/>
            <person name="Tsang J.S."/>
        </authorList>
    </citation>
    <scope>NUCLEOTIDE SEQUENCE [LARGE SCALE GENOMIC DNA]</scope>
    <source>
        <strain evidence="3 4">MBA4</strain>
    </source>
</reference>
<dbReference type="PRINTS" id="PR00081">
    <property type="entry name" value="GDHRDH"/>
</dbReference>
<keyword evidence="3" id="KW-0560">Oxidoreductase</keyword>
<dbReference type="Proteomes" id="UP000019146">
    <property type="component" value="Chromosome 1"/>
</dbReference>
<dbReference type="SMART" id="SM00822">
    <property type="entry name" value="PKS_KR"/>
    <property type="match status" value="1"/>
</dbReference>
<name>A0A0P0R999_9BURK</name>
<dbReference type="NCBIfam" id="NF006110">
    <property type="entry name" value="PRK08261.1"/>
    <property type="match status" value="1"/>
</dbReference>
<dbReference type="EMBL" id="CP012746">
    <property type="protein sequence ID" value="ALL64935.1"/>
    <property type="molecule type" value="Genomic_DNA"/>
</dbReference>
<dbReference type="InterPro" id="IPR036291">
    <property type="entry name" value="NAD(P)-bd_dom_sf"/>
</dbReference>
<dbReference type="SUPFAM" id="SSF51735">
    <property type="entry name" value="NAD(P)-binding Rossmann-fold domains"/>
    <property type="match status" value="1"/>
</dbReference>
<evidence type="ECO:0000313" key="4">
    <source>
        <dbReference type="Proteomes" id="UP000019146"/>
    </source>
</evidence>
<dbReference type="PANTHER" id="PTHR42760">
    <property type="entry name" value="SHORT-CHAIN DEHYDROGENASES/REDUCTASES FAMILY MEMBER"/>
    <property type="match status" value="1"/>
</dbReference>
<dbReference type="PANTHER" id="PTHR42760:SF78">
    <property type="entry name" value="3-OXOACYL-[ACYL-CARRIER-PROTEIN] REDUCTASE [NADH]"/>
    <property type="match status" value="1"/>
</dbReference>
<evidence type="ECO:0000256" key="1">
    <source>
        <dbReference type="ARBA" id="ARBA00006484"/>
    </source>
</evidence>
<dbReference type="GeneID" id="69969045"/>
<dbReference type="GO" id="GO:0004316">
    <property type="term" value="F:3-oxoacyl-[acyl-carrier-protein] reductase (NADPH) activity"/>
    <property type="evidence" value="ECO:0007669"/>
    <property type="project" value="UniProtKB-EC"/>
</dbReference>
<gene>
    <name evidence="3" type="ORF">K788_0002439</name>
</gene>
<evidence type="ECO:0000313" key="3">
    <source>
        <dbReference type="EMBL" id="ALL64935.1"/>
    </source>
</evidence>
<dbReference type="EC" id="1.1.1.100" evidence="3"/>